<protein>
    <recommendedName>
        <fullName evidence="1">Putative phage metallopeptidase domain-containing protein</fullName>
    </recommendedName>
</protein>
<dbReference type="KEGG" id="sacd:HS1genome_0149"/>
<dbReference type="InterPro" id="IPR043998">
    <property type="entry name" value="Put_Metallopep"/>
</dbReference>
<feature type="domain" description="Putative phage metallopeptidase" evidence="1">
    <location>
        <begin position="2"/>
        <end position="115"/>
    </location>
</feature>
<name>A0A348B0Q8_9CREN</name>
<accession>A0A348B0Q8</accession>
<evidence type="ECO:0000313" key="2">
    <source>
        <dbReference type="EMBL" id="BBD71760.1"/>
    </source>
</evidence>
<gene>
    <name evidence="3" type="ORF">GCM10007116_15440</name>
    <name evidence="2" type="ORF">HS1genome_0149</name>
</gene>
<reference evidence="4" key="2">
    <citation type="submission" date="2018-04" db="EMBL/GenBank/DDBJ databases">
        <title>Complete genome sequence of Sulfodiicoccus acidiphilus strain HS-1.</title>
        <authorList>
            <person name="Sakai H.D."/>
            <person name="Kurosawa N."/>
        </authorList>
    </citation>
    <scope>NUCLEOTIDE SEQUENCE [LARGE SCALE GENOMIC DNA]</scope>
    <source>
        <strain evidence="4">HS-1</strain>
    </source>
</reference>
<dbReference type="RefSeq" id="WP_126449085.1">
    <property type="nucleotide sequence ID" value="NZ_AP018553.1"/>
</dbReference>
<organism evidence="2 4">
    <name type="scientific">Sulfodiicoccus acidiphilus</name>
    <dbReference type="NCBI Taxonomy" id="1670455"/>
    <lineage>
        <taxon>Archaea</taxon>
        <taxon>Thermoproteota</taxon>
        <taxon>Thermoprotei</taxon>
        <taxon>Sulfolobales</taxon>
        <taxon>Sulfolobaceae</taxon>
        <taxon>Sulfodiicoccus</taxon>
    </lineage>
</organism>
<evidence type="ECO:0000313" key="3">
    <source>
        <dbReference type="EMBL" id="GGT99054.1"/>
    </source>
</evidence>
<dbReference type="Pfam" id="PF18894">
    <property type="entry name" value="PhageMetallopep"/>
    <property type="match status" value="1"/>
</dbReference>
<sequence>MRYLKDEKLTERVREIIGQLGLTYIESERVTVVRSIGSRGKAVARIWSVPRAVLVGFDLRPLYVIEIINEKFEKLTGEERTKVLIHELLHIPKSFGGGLRQHGRLVNEREVERLAKRLGERLNK</sequence>
<proteinExistence type="predicted"/>
<dbReference type="EMBL" id="AP018553">
    <property type="protein sequence ID" value="BBD71760.1"/>
    <property type="molecule type" value="Genomic_DNA"/>
</dbReference>
<keyword evidence="4" id="KW-1185">Reference proteome</keyword>
<dbReference type="Proteomes" id="UP000616143">
    <property type="component" value="Unassembled WGS sequence"/>
</dbReference>
<dbReference type="AlphaFoldDB" id="A0A348B0Q8"/>
<dbReference type="EMBL" id="BMQS01000014">
    <property type="protein sequence ID" value="GGT99054.1"/>
    <property type="molecule type" value="Genomic_DNA"/>
</dbReference>
<dbReference type="Proteomes" id="UP000276741">
    <property type="component" value="Chromosome"/>
</dbReference>
<reference evidence="2" key="3">
    <citation type="journal article" date="2019" name="BMC Res. Notes">
        <title>Complete genome sequence of the Sulfodiicoccus acidiphilus strain HS-1T, the first crenarchaeon that lacks polB3, isolated from an acidic hot spring in Ohwaku-dani, Hakone, Japan.</title>
        <authorList>
            <person name="Sakai H.D."/>
            <person name="Kurosawa N."/>
        </authorList>
    </citation>
    <scope>NUCLEOTIDE SEQUENCE</scope>
    <source>
        <strain evidence="2">HS-1</strain>
    </source>
</reference>
<dbReference type="GeneID" id="38665639"/>
<dbReference type="OrthoDB" id="26976at2157"/>
<reference evidence="3" key="4">
    <citation type="submission" date="2020-09" db="EMBL/GenBank/DDBJ databases">
        <authorList>
            <person name="Sun Q."/>
            <person name="Ohkuma M."/>
        </authorList>
    </citation>
    <scope>NUCLEOTIDE SEQUENCE</scope>
    <source>
        <strain evidence="3">JCM 31740</strain>
    </source>
</reference>
<evidence type="ECO:0000259" key="1">
    <source>
        <dbReference type="Pfam" id="PF18894"/>
    </source>
</evidence>
<reference evidence="3" key="1">
    <citation type="journal article" date="2014" name="Int. J. Syst. Evol. Microbiol.">
        <title>Complete genome sequence of Corynebacterium casei LMG S-19264T (=DSM 44701T), isolated from a smear-ripened cheese.</title>
        <authorList>
            <consortium name="US DOE Joint Genome Institute (JGI-PGF)"/>
            <person name="Walter F."/>
            <person name="Albersmeier A."/>
            <person name="Kalinowski J."/>
            <person name="Ruckert C."/>
        </authorList>
    </citation>
    <scope>NUCLEOTIDE SEQUENCE</scope>
    <source>
        <strain evidence="3">JCM 31740</strain>
    </source>
</reference>
<evidence type="ECO:0000313" key="4">
    <source>
        <dbReference type="Proteomes" id="UP000276741"/>
    </source>
</evidence>